<evidence type="ECO:0000313" key="2">
    <source>
        <dbReference type="EMBL" id="KOG30541.1"/>
    </source>
</evidence>
<organism evidence="2 3">
    <name type="scientific">Streptomyces resistomycificus</name>
    <dbReference type="NCBI Taxonomy" id="67356"/>
    <lineage>
        <taxon>Bacteria</taxon>
        <taxon>Bacillati</taxon>
        <taxon>Actinomycetota</taxon>
        <taxon>Actinomycetes</taxon>
        <taxon>Kitasatosporales</taxon>
        <taxon>Streptomycetaceae</taxon>
        <taxon>Streptomyces</taxon>
        <taxon>Streptomyces aurantiacus group</taxon>
    </lineage>
</organism>
<sequence>MAAARFLAMACPRCAPGGASVARVPVGQSPVARWSRGDHLKAGRTRTVIDEAERLHLLFCRPAMLLDSRVEDAETARIEDMVAVLDRAVARAEDLERQMQRAIVTMPGKTAVYASPAASSAG</sequence>
<reference evidence="3" key="1">
    <citation type="submission" date="2015-07" db="EMBL/GenBank/DDBJ databases">
        <authorList>
            <person name="Ju K.-S."/>
            <person name="Doroghazi J.R."/>
            <person name="Metcalf W.W."/>
        </authorList>
    </citation>
    <scope>NUCLEOTIDE SEQUENCE [LARGE SCALE GENOMIC DNA]</scope>
    <source>
        <strain evidence="3">NRRL 2290</strain>
    </source>
</reference>
<proteinExistence type="predicted"/>
<dbReference type="AlphaFoldDB" id="A0A0L8KX87"/>
<gene>
    <name evidence="2" type="ORF">ADK37_33895</name>
</gene>
<accession>A0A0L8KX87</accession>
<evidence type="ECO:0000256" key="1">
    <source>
        <dbReference type="SAM" id="Coils"/>
    </source>
</evidence>
<protein>
    <submittedName>
        <fullName evidence="2">Uncharacterized protein</fullName>
    </submittedName>
</protein>
<dbReference type="EMBL" id="LGUS01000210">
    <property type="protein sequence ID" value="KOG30541.1"/>
    <property type="molecule type" value="Genomic_DNA"/>
</dbReference>
<keyword evidence="3" id="KW-1185">Reference proteome</keyword>
<name>A0A0L8KX87_9ACTN</name>
<evidence type="ECO:0000313" key="3">
    <source>
        <dbReference type="Proteomes" id="UP000037251"/>
    </source>
</evidence>
<feature type="coiled-coil region" evidence="1">
    <location>
        <begin position="78"/>
        <end position="105"/>
    </location>
</feature>
<dbReference type="Proteomes" id="UP000037251">
    <property type="component" value="Unassembled WGS sequence"/>
</dbReference>
<comment type="caution">
    <text evidence="2">The sequence shown here is derived from an EMBL/GenBank/DDBJ whole genome shotgun (WGS) entry which is preliminary data.</text>
</comment>
<keyword evidence="1" id="KW-0175">Coiled coil</keyword>